<dbReference type="AlphaFoldDB" id="A0A3M9MB69"/>
<gene>
    <name evidence="2" type="ORF">EFY87_08360</name>
</gene>
<dbReference type="PANTHER" id="PTHR37418">
    <property type="entry name" value="3-KETO-5-AMINOHEXANOATE CLEAVAGE ENZYME-RELATED"/>
    <property type="match status" value="1"/>
</dbReference>
<dbReference type="EMBL" id="RJJQ01000007">
    <property type="protein sequence ID" value="RNI22820.1"/>
    <property type="molecule type" value="Genomic_DNA"/>
</dbReference>
<protein>
    <recommendedName>
        <fullName evidence="4">3-keto-5-aminohexanoate cleavage protein</fullName>
    </recommendedName>
</protein>
<evidence type="ECO:0000313" key="3">
    <source>
        <dbReference type="Proteomes" id="UP000271678"/>
    </source>
</evidence>
<dbReference type="PANTHER" id="PTHR37418:SF1">
    <property type="entry name" value="3-KETO-5-AMINOHEXANOATE CLEAVAGE PROTEIN"/>
    <property type="match status" value="1"/>
</dbReference>
<keyword evidence="3" id="KW-1185">Reference proteome</keyword>
<feature type="compositionally biased region" description="Polar residues" evidence="1">
    <location>
        <begin position="253"/>
        <end position="266"/>
    </location>
</feature>
<dbReference type="InterPro" id="IPR013785">
    <property type="entry name" value="Aldolase_TIM"/>
</dbReference>
<accession>A0A3M9MB69</accession>
<feature type="region of interest" description="Disordered" evidence="1">
    <location>
        <begin position="241"/>
        <end position="266"/>
    </location>
</feature>
<proteinExistence type="predicted"/>
<organism evidence="2 3">
    <name type="scientific">Flexivirga caeni</name>
    <dbReference type="NCBI Taxonomy" id="2294115"/>
    <lineage>
        <taxon>Bacteria</taxon>
        <taxon>Bacillati</taxon>
        <taxon>Actinomycetota</taxon>
        <taxon>Actinomycetes</taxon>
        <taxon>Micrococcales</taxon>
        <taxon>Dermacoccaceae</taxon>
        <taxon>Flexivirga</taxon>
    </lineage>
</organism>
<dbReference type="RefSeq" id="WP_123271020.1">
    <property type="nucleotide sequence ID" value="NZ_RJJQ01000007.1"/>
</dbReference>
<dbReference type="Gene3D" id="3.20.20.70">
    <property type="entry name" value="Aldolase class I"/>
    <property type="match status" value="1"/>
</dbReference>
<sequence length="266" mass="28137">MFLQACLNGARRPPEHPAIPVSPGQVAADVLAVAAAGAESIHVHVKDEDGADTLAAAPLARVLSAARACAPRLPIGTTTGAWAVPDPARRVAAIRCWTAQPDFASVNWHEDGADDVAKALLDQDVEIEAGLWHPAAVGNWSKSPVRERCSRILLEIPDGPGTDETVAIARQLLTLIEHATGDRIPVLLHGEGTSCWPALREAVRLGLPTRIGLEDSLVLPDGNSTPDNAALVRAARRMIEAAPSRPDERTRTAHVSPSTRGTGMRP</sequence>
<evidence type="ECO:0008006" key="4">
    <source>
        <dbReference type="Google" id="ProtNLM"/>
    </source>
</evidence>
<evidence type="ECO:0000256" key="1">
    <source>
        <dbReference type="SAM" id="MobiDB-lite"/>
    </source>
</evidence>
<dbReference type="GO" id="GO:0043720">
    <property type="term" value="F:3-keto-5-aminohexanoate cleavage activity"/>
    <property type="evidence" value="ECO:0007669"/>
    <property type="project" value="InterPro"/>
</dbReference>
<name>A0A3M9MB69_9MICO</name>
<comment type="caution">
    <text evidence="2">The sequence shown here is derived from an EMBL/GenBank/DDBJ whole genome shotgun (WGS) entry which is preliminary data.</text>
</comment>
<dbReference type="InterPro" id="IPR008567">
    <property type="entry name" value="BKACE"/>
</dbReference>
<reference evidence="2 3" key="1">
    <citation type="submission" date="2018-11" db="EMBL/GenBank/DDBJ databases">
        <title>Draft genome of Simplicispira Flexivirga sp. BO-16.</title>
        <authorList>
            <person name="Im W.T."/>
        </authorList>
    </citation>
    <scope>NUCLEOTIDE SEQUENCE [LARGE SCALE GENOMIC DNA]</scope>
    <source>
        <strain evidence="2 3">BO-16</strain>
    </source>
</reference>
<dbReference type="Pfam" id="PF05853">
    <property type="entry name" value="BKACE"/>
    <property type="match status" value="2"/>
</dbReference>
<dbReference type="OrthoDB" id="3424160at2"/>
<dbReference type="Proteomes" id="UP000271678">
    <property type="component" value="Unassembled WGS sequence"/>
</dbReference>
<evidence type="ECO:0000313" key="2">
    <source>
        <dbReference type="EMBL" id="RNI22820.1"/>
    </source>
</evidence>